<comment type="caution">
    <text evidence="1">The sequence shown here is derived from an EMBL/GenBank/DDBJ whole genome shotgun (WGS) entry which is preliminary data.</text>
</comment>
<organism evidence="1 2">
    <name type="scientific">Mytilus edulis</name>
    <name type="common">Blue mussel</name>
    <dbReference type="NCBI Taxonomy" id="6550"/>
    <lineage>
        <taxon>Eukaryota</taxon>
        <taxon>Metazoa</taxon>
        <taxon>Spiralia</taxon>
        <taxon>Lophotrochozoa</taxon>
        <taxon>Mollusca</taxon>
        <taxon>Bivalvia</taxon>
        <taxon>Autobranchia</taxon>
        <taxon>Pteriomorphia</taxon>
        <taxon>Mytilida</taxon>
        <taxon>Mytiloidea</taxon>
        <taxon>Mytilidae</taxon>
        <taxon>Mytilinae</taxon>
        <taxon>Mytilus</taxon>
    </lineage>
</organism>
<accession>A0A8S3TT79</accession>
<dbReference type="Proteomes" id="UP000683360">
    <property type="component" value="Unassembled WGS sequence"/>
</dbReference>
<sequence>MKKSILEILRGKLFRKYKLTKFAHSQIQVTNQSKRKRKSKQTISANLRGTVKAFFERDDNSRITTDKKKTKTPYWIRKATEKERETCLCKCCENVGLIADCLKKAKIVETANLESLVKETVCSMDNLDCMYGNCLDCKQSTVKLTVEDKNDEVTWSQWQTKKIKKTFKGGDEKELSVTVKLEQFCPSCYQSR</sequence>
<dbReference type="OrthoDB" id="6375801at2759"/>
<gene>
    <name evidence="1" type="ORF">MEDL_49345</name>
</gene>
<evidence type="ECO:0000313" key="1">
    <source>
        <dbReference type="EMBL" id="CAG2236853.1"/>
    </source>
</evidence>
<keyword evidence="2" id="KW-1185">Reference proteome</keyword>
<reference evidence="1" key="1">
    <citation type="submission" date="2021-03" db="EMBL/GenBank/DDBJ databases">
        <authorList>
            <person name="Bekaert M."/>
        </authorList>
    </citation>
    <scope>NUCLEOTIDE SEQUENCE</scope>
</reference>
<name>A0A8S3TT79_MYTED</name>
<protein>
    <submittedName>
        <fullName evidence="1">Uncharacterized protein</fullName>
    </submittedName>
</protein>
<proteinExistence type="predicted"/>
<evidence type="ECO:0000313" key="2">
    <source>
        <dbReference type="Proteomes" id="UP000683360"/>
    </source>
</evidence>
<dbReference type="EMBL" id="CAJPWZ010002369">
    <property type="protein sequence ID" value="CAG2236853.1"/>
    <property type="molecule type" value="Genomic_DNA"/>
</dbReference>
<dbReference type="AlphaFoldDB" id="A0A8S3TT79"/>